<reference evidence="2 3" key="1">
    <citation type="submission" date="2023-02" db="EMBL/GenBank/DDBJ databases">
        <title>Pathogen: clinical or host-associated sample.</title>
        <authorList>
            <person name="Hergert J."/>
            <person name="Casey R."/>
            <person name="Wagner J."/>
            <person name="Young E.L."/>
            <person name="Oakeson K.F."/>
        </authorList>
    </citation>
    <scope>NUCLEOTIDE SEQUENCE [LARGE SCALE GENOMIC DNA]</scope>
    <source>
        <strain evidence="2 3">2022CK-00829</strain>
    </source>
</reference>
<evidence type="ECO:0000256" key="1">
    <source>
        <dbReference type="SAM" id="MobiDB-lite"/>
    </source>
</evidence>
<feature type="compositionally biased region" description="Gly residues" evidence="1">
    <location>
        <begin position="139"/>
        <end position="149"/>
    </location>
</feature>
<protein>
    <recommendedName>
        <fullName evidence="4">Spore coat protein</fullName>
    </recommendedName>
</protein>
<feature type="region of interest" description="Disordered" evidence="1">
    <location>
        <begin position="65"/>
        <end position="195"/>
    </location>
</feature>
<accession>A0ABY7X9C8</accession>
<keyword evidence="3" id="KW-1185">Reference proteome</keyword>
<gene>
    <name evidence="2" type="ORF">PUW25_25055</name>
</gene>
<feature type="compositionally biased region" description="Low complexity" evidence="1">
    <location>
        <begin position="150"/>
        <end position="174"/>
    </location>
</feature>
<evidence type="ECO:0000313" key="2">
    <source>
        <dbReference type="EMBL" id="WDI02417.1"/>
    </source>
</evidence>
<dbReference type="RefSeq" id="WP_274337844.1">
    <property type="nucleotide sequence ID" value="NZ_CP118106.1"/>
</dbReference>
<evidence type="ECO:0008006" key="4">
    <source>
        <dbReference type="Google" id="ProtNLM"/>
    </source>
</evidence>
<sequence>MKWLKWTGQLLLTVILVSTLTLLTTGLIVQSYISSLLASFNITWEGAPNNLAAVFQGALGMNQTANTSESAESNSETASGSNMNSDQSMNGTGDEADSGANANDETSQTGETDPSQADPNNPETNGEEGVSGETDSEASGGGESTGGPSGSSVDSSSETPSSNTTEEGAEAGTTEADDQIVITPEDITDQKDSISTEDKTAVFELLMNKIPADEMQKISSTMEGGLTETELQDMEQVIAKYLTEEEYNELMAVLTP</sequence>
<feature type="compositionally biased region" description="Low complexity" evidence="1">
    <location>
        <begin position="65"/>
        <end position="82"/>
    </location>
</feature>
<organism evidence="2 3">
    <name type="scientific">Paenibacillus urinalis</name>
    <dbReference type="NCBI Taxonomy" id="521520"/>
    <lineage>
        <taxon>Bacteria</taxon>
        <taxon>Bacillati</taxon>
        <taxon>Bacillota</taxon>
        <taxon>Bacilli</taxon>
        <taxon>Bacillales</taxon>
        <taxon>Paenibacillaceae</taxon>
        <taxon>Paenibacillus</taxon>
    </lineage>
</organism>
<proteinExistence type="predicted"/>
<evidence type="ECO:0000313" key="3">
    <source>
        <dbReference type="Proteomes" id="UP001221519"/>
    </source>
</evidence>
<feature type="compositionally biased region" description="Polar residues" evidence="1">
    <location>
        <begin position="100"/>
        <end position="124"/>
    </location>
</feature>
<dbReference type="Proteomes" id="UP001221519">
    <property type="component" value="Chromosome"/>
</dbReference>
<dbReference type="EMBL" id="CP118108">
    <property type="protein sequence ID" value="WDI02417.1"/>
    <property type="molecule type" value="Genomic_DNA"/>
</dbReference>
<name>A0ABY7X9C8_9BACL</name>